<feature type="transmembrane region" description="Helical" evidence="5">
    <location>
        <begin position="86"/>
        <end position="108"/>
    </location>
</feature>
<dbReference type="GeneID" id="106066324"/>
<dbReference type="EC" id="3.1.4.-" evidence="3"/>
<feature type="region of interest" description="Disordered" evidence="4">
    <location>
        <begin position="477"/>
        <end position="505"/>
    </location>
</feature>
<evidence type="ECO:0000256" key="3">
    <source>
        <dbReference type="RuleBase" id="RU363067"/>
    </source>
</evidence>
<feature type="compositionally biased region" description="Low complexity" evidence="4">
    <location>
        <begin position="535"/>
        <end position="545"/>
    </location>
</feature>
<sequence length="1143" mass="127118">MALARNSVSRRSSKNELEKDDEDGENNGYIQVFVKPLEQGSCSYLFKWLGVNKVNFSSQQVGVCYGGTTLVVSVLFYQLLRCDVGILFQRLCSLVVPMFCIMCAFYWLSLYFRRTWSNTSIYLLFCSCYMGEFFAQIFFRDWGEKIEENNSSTTVLSNYTTQPLVIVCVLLFISVASVFSSLETSHSAGVILLVSFTRFLACSALQDIPIGLRPFVAYSCGFAGNIVAKYMEALLKPQIQNYTTQDGKIPVIKRRRSSSSSAHAFAAHRSARRTSLPALIQKSQSSTAGYESAILGEAHGLITDMLADSSLPPHIISGLKAVSNLLKPPDAQSSFHKPRVSPLVSLTESTTYGSDSEESPYTGERPSTLPKRLRRSLPPSLIRRMSTSTWTTTTSATGMPTLEPEPCRMRSSSFRHSREGTPGSSPNGSRSNSPSPASVSNSTTILTIPKSRSFSLASAPTVQSSYSRRFPRKSATSESSLLSFGSAPSRMESKQSISPLARTGESIDEREANTVKVLSSVSSSAIIQKRIITSDYESSDSPSSSDHSDNVYTSEDLGCLNKKELLRQLPGTVAKLKEKAQPLDDGEDDKEREGDDEAEDDDDKLMMEEQKDKSSIEKTSEENILLTCISKELKLLFDPEKEIEKNPLLNINQLNQWDFPIFKVADSEGTYLLTKIAYRLFTEVGLMETFRIPLAEFLNYFHALELGYREKPYHNRVHATDVLHGVYYLTTQPIPGFAQINTSDLVSRNGSSSESDNENSDRPSIKHRASFMAEDSYGIMGGNLPALELMALYTAAAMHDYDHPGRTNAFLVATTAPQAVLYNDRSVLENHHAAAAWSLLLNNSQNYFISGLEAAEFKRFRYLVIEAILATDLKRHFEILAEFNAKVNDEDSAGLDWTSETDRLLVTQMVIKLADINGPAKRKDLHQQWTFRIAEEFYEQGDEEASLGLPISPYMDRRSPQLAKLQETFINHLVAPLCNAMVTGGLLPGTWAEEDPQEAAARESMEQMCGTDTQDEDNDTDNESVYCSLYLGANEERQVFKPLRKVNCMLTKNLKENYEFWLAMIKKEEEDQKKSTVDLETPAVTGASVNMKEPVLEKSEMEPIKEESESPPLSAVAPPTPPHQPNVVKASQNSAFQSTSSSS</sequence>
<gene>
    <name evidence="8" type="primary">LOC106066324</name>
</gene>
<dbReference type="Pfam" id="PF00233">
    <property type="entry name" value="PDEase_I"/>
    <property type="match status" value="1"/>
</dbReference>
<feature type="transmembrane region" description="Helical" evidence="5">
    <location>
        <begin position="120"/>
        <end position="139"/>
    </location>
</feature>
<dbReference type="PROSITE" id="PS51845">
    <property type="entry name" value="PDEASE_I_2"/>
    <property type="match status" value="1"/>
</dbReference>
<protein>
    <recommendedName>
        <fullName evidence="3">Phosphodiesterase</fullName>
        <ecNumber evidence="3">3.1.4.-</ecNumber>
    </recommendedName>
</protein>
<feature type="region of interest" description="Disordered" evidence="4">
    <location>
        <begin position="330"/>
        <end position="442"/>
    </location>
</feature>
<keyword evidence="5" id="KW-0472">Membrane</keyword>
<feature type="compositionally biased region" description="Low complexity" evidence="4">
    <location>
        <begin position="365"/>
        <end position="397"/>
    </location>
</feature>
<feature type="compositionally biased region" description="Basic and acidic residues" evidence="4">
    <location>
        <begin position="604"/>
        <end position="616"/>
    </location>
</feature>
<feature type="compositionally biased region" description="Polar residues" evidence="4">
    <location>
        <begin position="1"/>
        <end position="10"/>
    </location>
</feature>
<feature type="transmembrane region" description="Helical" evidence="5">
    <location>
        <begin position="62"/>
        <end position="80"/>
    </location>
</feature>
<organism evidence="7 8">
    <name type="scientific">Biomphalaria glabrata</name>
    <name type="common">Bloodfluke planorb</name>
    <name type="synonym">Freshwater snail</name>
    <dbReference type="NCBI Taxonomy" id="6526"/>
    <lineage>
        <taxon>Eukaryota</taxon>
        <taxon>Metazoa</taxon>
        <taxon>Spiralia</taxon>
        <taxon>Lophotrochozoa</taxon>
        <taxon>Mollusca</taxon>
        <taxon>Gastropoda</taxon>
        <taxon>Heterobranchia</taxon>
        <taxon>Euthyneura</taxon>
        <taxon>Panpulmonata</taxon>
        <taxon>Hygrophila</taxon>
        <taxon>Lymnaeoidea</taxon>
        <taxon>Planorbidae</taxon>
        <taxon>Biomphalaria</taxon>
    </lineage>
</organism>
<evidence type="ECO:0000256" key="2">
    <source>
        <dbReference type="ARBA" id="ARBA00022801"/>
    </source>
</evidence>
<evidence type="ECO:0000313" key="8">
    <source>
        <dbReference type="RefSeq" id="XP_055888013.1"/>
    </source>
</evidence>
<feature type="compositionally biased region" description="Basic and acidic residues" evidence="4">
    <location>
        <begin position="1094"/>
        <end position="1108"/>
    </location>
</feature>
<dbReference type="OMA" id="INIQPLH"/>
<keyword evidence="7" id="KW-1185">Reference proteome</keyword>
<feature type="transmembrane region" description="Helical" evidence="5">
    <location>
        <begin position="187"/>
        <end position="206"/>
    </location>
</feature>
<evidence type="ECO:0000256" key="4">
    <source>
        <dbReference type="SAM" id="MobiDB-lite"/>
    </source>
</evidence>
<dbReference type="CDD" id="cd00077">
    <property type="entry name" value="HDc"/>
    <property type="match status" value="1"/>
</dbReference>
<dbReference type="OrthoDB" id="189220at2759"/>
<feature type="compositionally biased region" description="Low complexity" evidence="4">
    <location>
        <begin position="1130"/>
        <end position="1143"/>
    </location>
</feature>
<name>A0A9W3AL77_BIOGL</name>
<comment type="similarity">
    <text evidence="3">Belongs to the cyclic nucleotide phosphodiesterase family.</text>
</comment>
<dbReference type="InterPro" id="IPR023174">
    <property type="entry name" value="PDEase_CS"/>
</dbReference>
<dbReference type="InterPro" id="IPR036971">
    <property type="entry name" value="PDEase_catalytic_dom_sf"/>
</dbReference>
<dbReference type="SMART" id="SM00471">
    <property type="entry name" value="HDc"/>
    <property type="match status" value="1"/>
</dbReference>
<feature type="region of interest" description="Disordered" evidence="4">
    <location>
        <begin position="745"/>
        <end position="764"/>
    </location>
</feature>
<keyword evidence="5" id="KW-0812">Transmembrane</keyword>
<dbReference type="AlphaFoldDB" id="A0A9W3AL77"/>
<dbReference type="PROSITE" id="PS00126">
    <property type="entry name" value="PDEASE_I_1"/>
    <property type="match status" value="1"/>
</dbReference>
<keyword evidence="5" id="KW-1133">Transmembrane helix</keyword>
<feature type="region of interest" description="Disordered" evidence="4">
    <location>
        <begin position="1"/>
        <end position="23"/>
    </location>
</feature>
<evidence type="ECO:0000259" key="6">
    <source>
        <dbReference type="PROSITE" id="PS51845"/>
    </source>
</evidence>
<reference evidence="8" key="1">
    <citation type="submission" date="2025-08" db="UniProtKB">
        <authorList>
            <consortium name="RefSeq"/>
        </authorList>
    </citation>
    <scope>IDENTIFICATION</scope>
</reference>
<accession>A0A9W3AL77</accession>
<dbReference type="InterPro" id="IPR002073">
    <property type="entry name" value="PDEase_catalytic_dom"/>
</dbReference>
<feature type="region of interest" description="Disordered" evidence="4">
    <location>
        <begin position="1071"/>
        <end position="1143"/>
    </location>
</feature>
<comment type="cofactor">
    <cofactor evidence="3">
        <name>a divalent metal cation</name>
        <dbReference type="ChEBI" id="CHEBI:60240"/>
    </cofactor>
    <text evidence="3">Binds 2 divalent metal cations per subunit. Site 1 may preferentially bind zinc ions, while site 2 has a preference for magnesium and/or manganese ions.</text>
</comment>
<feature type="domain" description="PDEase" evidence="6">
    <location>
        <begin position="639"/>
        <end position="1068"/>
    </location>
</feature>
<dbReference type="RefSeq" id="XP_055888013.1">
    <property type="nucleotide sequence ID" value="XM_056032038.1"/>
</dbReference>
<feature type="compositionally biased region" description="Acidic residues" evidence="4">
    <location>
        <begin position="584"/>
        <end position="603"/>
    </location>
</feature>
<proteinExistence type="inferred from homology"/>
<evidence type="ECO:0000256" key="1">
    <source>
        <dbReference type="ARBA" id="ARBA00022723"/>
    </source>
</evidence>
<evidence type="ECO:0000313" key="7">
    <source>
        <dbReference type="Proteomes" id="UP001165740"/>
    </source>
</evidence>
<evidence type="ECO:0000256" key="5">
    <source>
        <dbReference type="SAM" id="Phobius"/>
    </source>
</evidence>
<dbReference type="InterPro" id="IPR003607">
    <property type="entry name" value="HD/PDEase_dom"/>
</dbReference>
<dbReference type="PANTHER" id="PTHR11347">
    <property type="entry name" value="CYCLIC NUCLEOTIDE PHOSPHODIESTERASE"/>
    <property type="match status" value="1"/>
</dbReference>
<dbReference type="GO" id="GO:0046872">
    <property type="term" value="F:metal ion binding"/>
    <property type="evidence" value="ECO:0007669"/>
    <property type="project" value="UniProtKB-KW"/>
</dbReference>
<feature type="compositionally biased region" description="Low complexity" evidence="4">
    <location>
        <begin position="420"/>
        <end position="442"/>
    </location>
</feature>
<dbReference type="SUPFAM" id="SSF109604">
    <property type="entry name" value="HD-domain/PDEase-like"/>
    <property type="match status" value="1"/>
</dbReference>
<dbReference type="GO" id="GO:0004114">
    <property type="term" value="F:3',5'-cyclic-nucleotide phosphodiesterase activity"/>
    <property type="evidence" value="ECO:0007669"/>
    <property type="project" value="InterPro"/>
</dbReference>
<keyword evidence="1 3" id="KW-0479">Metal-binding</keyword>
<feature type="compositionally biased region" description="Polar residues" evidence="4">
    <location>
        <begin position="344"/>
        <end position="354"/>
    </location>
</feature>
<feature type="region of interest" description="Disordered" evidence="4">
    <location>
        <begin position="576"/>
        <end position="616"/>
    </location>
</feature>
<dbReference type="FunFam" id="1.10.1300.10:FF:000026">
    <property type="entry name" value="Phosphodiesterase"/>
    <property type="match status" value="1"/>
</dbReference>
<dbReference type="Gene3D" id="1.10.1300.10">
    <property type="entry name" value="3'5'-cyclic nucleotide phosphodiesterase, catalytic domain"/>
    <property type="match status" value="1"/>
</dbReference>
<dbReference type="Proteomes" id="UP001165740">
    <property type="component" value="Chromosome 6"/>
</dbReference>
<keyword evidence="2 3" id="KW-0378">Hydrolase</keyword>
<feature type="transmembrane region" description="Helical" evidence="5">
    <location>
        <begin position="159"/>
        <end position="180"/>
    </location>
</feature>
<feature type="region of interest" description="Disordered" evidence="4">
    <location>
        <begin position="535"/>
        <end position="554"/>
    </location>
</feature>
<dbReference type="GO" id="GO:0007165">
    <property type="term" value="P:signal transduction"/>
    <property type="evidence" value="ECO:0007669"/>
    <property type="project" value="InterPro"/>
</dbReference>